<sequence>MSSSDESDHNLSEDAQDDDGERTEIRSQLSSLSFEELQKLKEKIGAKVYKEAIFGKNVTEKPFTKVFKRENKNRPREMSSKRPVPLLQAVPTVKKKEVRDPRFDPLCGEFDKKQFSENYNFLSDIRMKDIKAIRAELKETTDPDRQLQLRRLLQRLNDQHKANKKSKIDNEKIDKTKETIKQEFKEGRQPHFKNKSELRVEALVKQYEELKKEGAGRIQRHLKRRQQKVKKRSHKAPTGVS</sequence>
<protein>
    <recommendedName>
        <fullName evidence="6">rRNA biogenesis protein RRP36</fullName>
    </recommendedName>
</protein>
<feature type="compositionally biased region" description="Basic and acidic residues" evidence="7">
    <location>
        <begin position="65"/>
        <end position="80"/>
    </location>
</feature>
<reference evidence="8" key="1">
    <citation type="submission" date="2021-12" db="EMBL/GenBank/DDBJ databases">
        <authorList>
            <person name="King R."/>
        </authorList>
    </citation>
    <scope>NUCLEOTIDE SEQUENCE</scope>
</reference>
<comment type="function">
    <text evidence="6">Component of the 90S pre-ribosome involved in the maturation of rRNAs. Required for early cleavages of the pre-RNAs in the 40S ribosomal subunit maturation pathway.</text>
</comment>
<feature type="region of interest" description="Disordered" evidence="7">
    <location>
        <begin position="65"/>
        <end position="88"/>
    </location>
</feature>
<dbReference type="PANTHER" id="PTHR21738">
    <property type="entry name" value="RIBOSOMAL RNA PROCESSING PROTEIN 36 HOMOLOG"/>
    <property type="match status" value="1"/>
</dbReference>
<evidence type="ECO:0000313" key="9">
    <source>
        <dbReference type="Proteomes" id="UP001154114"/>
    </source>
</evidence>
<feature type="compositionally biased region" description="Basic residues" evidence="7">
    <location>
        <begin position="218"/>
        <end position="235"/>
    </location>
</feature>
<evidence type="ECO:0000256" key="6">
    <source>
        <dbReference type="RuleBase" id="RU368027"/>
    </source>
</evidence>
<comment type="similarity">
    <text evidence="2 6">Belongs to the RRP36 family.</text>
</comment>
<accession>A0A9P0BWE1</accession>
<evidence type="ECO:0000256" key="3">
    <source>
        <dbReference type="ARBA" id="ARBA00022517"/>
    </source>
</evidence>
<dbReference type="GO" id="GO:0005730">
    <property type="term" value="C:nucleolus"/>
    <property type="evidence" value="ECO:0007669"/>
    <property type="project" value="UniProtKB-SubCell"/>
</dbReference>
<comment type="subcellular location">
    <subcellularLocation>
        <location evidence="1 6">Nucleus</location>
        <location evidence="1 6">Nucleolus</location>
    </subcellularLocation>
</comment>
<keyword evidence="5 6" id="KW-0539">Nucleus</keyword>
<evidence type="ECO:0000256" key="2">
    <source>
        <dbReference type="ARBA" id="ARBA00009418"/>
    </source>
</evidence>
<dbReference type="GO" id="GO:0030686">
    <property type="term" value="C:90S preribosome"/>
    <property type="evidence" value="ECO:0007669"/>
    <property type="project" value="TreeGrafter"/>
</dbReference>
<feature type="region of interest" description="Disordered" evidence="7">
    <location>
        <begin position="213"/>
        <end position="241"/>
    </location>
</feature>
<keyword evidence="6" id="KW-0687">Ribonucleoprotein</keyword>
<dbReference type="PANTHER" id="PTHR21738:SF0">
    <property type="entry name" value="RIBOSOMAL RNA PROCESSING PROTEIN 36 HOMOLOG"/>
    <property type="match status" value="1"/>
</dbReference>
<keyword evidence="4 6" id="KW-0698">rRNA processing</keyword>
<dbReference type="Proteomes" id="UP001154114">
    <property type="component" value="Chromosome 20"/>
</dbReference>
<keyword evidence="3 6" id="KW-0690">Ribosome biogenesis</keyword>
<evidence type="ECO:0000313" key="8">
    <source>
        <dbReference type="EMBL" id="CAH0594075.1"/>
    </source>
</evidence>
<gene>
    <name evidence="8" type="ORF">CINC_LOCUS6072</name>
</gene>
<dbReference type="Pfam" id="PF06102">
    <property type="entry name" value="RRP36"/>
    <property type="match status" value="1"/>
</dbReference>
<organism evidence="8 9">
    <name type="scientific">Chrysodeixis includens</name>
    <name type="common">Soybean looper</name>
    <name type="synonym">Pseudoplusia includens</name>
    <dbReference type="NCBI Taxonomy" id="689277"/>
    <lineage>
        <taxon>Eukaryota</taxon>
        <taxon>Metazoa</taxon>
        <taxon>Ecdysozoa</taxon>
        <taxon>Arthropoda</taxon>
        <taxon>Hexapoda</taxon>
        <taxon>Insecta</taxon>
        <taxon>Pterygota</taxon>
        <taxon>Neoptera</taxon>
        <taxon>Endopterygota</taxon>
        <taxon>Lepidoptera</taxon>
        <taxon>Glossata</taxon>
        <taxon>Ditrysia</taxon>
        <taxon>Noctuoidea</taxon>
        <taxon>Noctuidae</taxon>
        <taxon>Plusiinae</taxon>
        <taxon>Chrysodeixis</taxon>
    </lineage>
</organism>
<dbReference type="GO" id="GO:0000462">
    <property type="term" value="P:maturation of SSU-rRNA from tricistronic rRNA transcript (SSU-rRNA, 5.8S rRNA, LSU-rRNA)"/>
    <property type="evidence" value="ECO:0007669"/>
    <property type="project" value="TreeGrafter"/>
</dbReference>
<feature type="compositionally biased region" description="Basic and acidic residues" evidence="7">
    <location>
        <begin position="1"/>
        <end position="12"/>
    </location>
</feature>
<evidence type="ECO:0000256" key="5">
    <source>
        <dbReference type="ARBA" id="ARBA00023242"/>
    </source>
</evidence>
<dbReference type="EMBL" id="LR824023">
    <property type="protein sequence ID" value="CAH0594075.1"/>
    <property type="molecule type" value="Genomic_DNA"/>
</dbReference>
<dbReference type="OrthoDB" id="448446at2759"/>
<evidence type="ECO:0000256" key="1">
    <source>
        <dbReference type="ARBA" id="ARBA00004604"/>
    </source>
</evidence>
<dbReference type="InterPro" id="IPR009292">
    <property type="entry name" value="RRP36"/>
</dbReference>
<name>A0A9P0BWE1_CHRIL</name>
<evidence type="ECO:0000256" key="7">
    <source>
        <dbReference type="SAM" id="MobiDB-lite"/>
    </source>
</evidence>
<feature type="region of interest" description="Disordered" evidence="7">
    <location>
        <begin position="1"/>
        <end position="28"/>
    </location>
</feature>
<comment type="subunit">
    <text evidence="6">Associates with 90S and pre-40S pre-ribosomal particles.</text>
</comment>
<dbReference type="AlphaFoldDB" id="A0A9P0BWE1"/>
<proteinExistence type="inferred from homology"/>
<keyword evidence="9" id="KW-1185">Reference proteome</keyword>
<evidence type="ECO:0000256" key="4">
    <source>
        <dbReference type="ARBA" id="ARBA00022552"/>
    </source>
</evidence>